<dbReference type="RefSeq" id="WP_253888239.1">
    <property type="nucleotide sequence ID" value="NZ_BAAAVB010000027.1"/>
</dbReference>
<keyword evidence="3" id="KW-1185">Reference proteome</keyword>
<comment type="caution">
    <text evidence="2">The sequence shown here is derived from an EMBL/GenBank/DDBJ whole genome shotgun (WGS) entry which is preliminary data.</text>
</comment>
<dbReference type="EMBL" id="JAMTCO010000009">
    <property type="protein sequence ID" value="MCP2271286.1"/>
    <property type="molecule type" value="Genomic_DNA"/>
</dbReference>
<proteinExistence type="predicted"/>
<dbReference type="Proteomes" id="UP001205185">
    <property type="component" value="Unassembled WGS sequence"/>
</dbReference>
<evidence type="ECO:0008006" key="4">
    <source>
        <dbReference type="Google" id="ProtNLM"/>
    </source>
</evidence>
<evidence type="ECO:0000256" key="1">
    <source>
        <dbReference type="SAM" id="Coils"/>
    </source>
</evidence>
<feature type="coiled-coil region" evidence="1">
    <location>
        <begin position="63"/>
        <end position="90"/>
    </location>
</feature>
<accession>A0ABT1IF78</accession>
<keyword evidence="1" id="KW-0175">Coiled coil</keyword>
<evidence type="ECO:0000313" key="2">
    <source>
        <dbReference type="EMBL" id="MCP2271286.1"/>
    </source>
</evidence>
<name>A0ABT1IF78_9PSEU</name>
<reference evidence="2 3" key="1">
    <citation type="submission" date="2022-06" db="EMBL/GenBank/DDBJ databases">
        <title>Genomic Encyclopedia of Archaeal and Bacterial Type Strains, Phase II (KMG-II): from individual species to whole genera.</title>
        <authorList>
            <person name="Goeker M."/>
        </authorList>
    </citation>
    <scope>NUCLEOTIDE SEQUENCE [LARGE SCALE GENOMIC DNA]</scope>
    <source>
        <strain evidence="2 3">DSM 44255</strain>
    </source>
</reference>
<gene>
    <name evidence="2" type="ORF">LV75_003800</name>
</gene>
<protein>
    <recommendedName>
        <fullName evidence="4">Excreted virulence factor EspC (Type VII ESX diderm)</fullName>
    </recommendedName>
</protein>
<evidence type="ECO:0000313" key="3">
    <source>
        <dbReference type="Proteomes" id="UP001205185"/>
    </source>
</evidence>
<organism evidence="2 3">
    <name type="scientific">Actinokineospora diospyrosa</name>
    <dbReference type="NCBI Taxonomy" id="103728"/>
    <lineage>
        <taxon>Bacteria</taxon>
        <taxon>Bacillati</taxon>
        <taxon>Actinomycetota</taxon>
        <taxon>Actinomycetes</taxon>
        <taxon>Pseudonocardiales</taxon>
        <taxon>Pseudonocardiaceae</taxon>
        <taxon>Actinokineospora</taxon>
    </lineage>
</organism>
<sequence length="98" mass="10265">MANRYGYDDATLQGIITATDTSLQNMGTLNQNVMGIQGMLPSVNNSTSGIKLAAAIGDWTGDFNLVKNQLEALNAKAQALLQTNRTADTDADSASNSA</sequence>